<dbReference type="EMBL" id="AKWY02000031">
    <property type="protein sequence ID" value="EQA70319.1"/>
    <property type="molecule type" value="Genomic_DNA"/>
</dbReference>
<dbReference type="AlphaFoldDB" id="T0FGH9"/>
<evidence type="ECO:0000313" key="1">
    <source>
        <dbReference type="EMBL" id="EQA70319.1"/>
    </source>
</evidence>
<proteinExistence type="predicted"/>
<comment type="caution">
    <text evidence="2">The sequence shown here is derived from an EMBL/GenBank/DDBJ whole genome shotgun (WGS) entry which is preliminary data.</text>
</comment>
<reference evidence="2 4" key="1">
    <citation type="submission" date="2013-05" db="EMBL/GenBank/DDBJ databases">
        <authorList>
            <person name="Harkins D.M."/>
            <person name="Durkin A.S."/>
            <person name="Brinkac L.M."/>
            <person name="Haft D.H."/>
            <person name="Selengut J.D."/>
            <person name="Sanka R."/>
            <person name="DePew J."/>
            <person name="Purushe J."/>
            <person name="Hartskeerl R.A."/>
            <person name="Ahmed A."/>
            <person name="van der Linden H."/>
            <person name="Goris M.G.A."/>
            <person name="Vinetz J.M."/>
            <person name="Sutton G.G."/>
            <person name="Nierman W.C."/>
            <person name="Fouts D.E."/>
        </authorList>
    </citation>
    <scope>NUCLEOTIDE SEQUENCE [LARGE SCALE GENOMIC DNA]</scope>
    <source>
        <strain evidence="2 4">CZ214</strain>
    </source>
</reference>
<evidence type="ECO:0000313" key="2">
    <source>
        <dbReference type="EMBL" id="EQA72408.1"/>
    </source>
</evidence>
<sequence>MSIQIKTIQRYEEVTQLLYNIRKSLFFDDLKKHERETLEDQKNYLEPERVALKNSIDFHQAYDLLDSDSETAIMKLTELGWSVEEWEFENDTWRSKDQHESIRNF</sequence>
<evidence type="ECO:0000313" key="4">
    <source>
        <dbReference type="Proteomes" id="UP000015442"/>
    </source>
</evidence>
<gene>
    <name evidence="1" type="ORF">LEP1GSC059_0733</name>
    <name evidence="3" type="ORF">LEP1GSC059_3227</name>
    <name evidence="2" type="ORF">LEP1GSC059_3698</name>
</gene>
<dbReference type="EMBL" id="AKWY02000018">
    <property type="protein sequence ID" value="EQA72408.1"/>
    <property type="molecule type" value="Genomic_DNA"/>
</dbReference>
<accession>T0FGH9</accession>
<dbReference type="Proteomes" id="UP000015442">
    <property type="component" value="Unassembled WGS sequence"/>
</dbReference>
<dbReference type="GeneID" id="23203304"/>
<dbReference type="RefSeq" id="WP_017214150.1">
    <property type="nucleotide sequence ID" value="NZ_AKWY02000016.1"/>
</dbReference>
<protein>
    <submittedName>
        <fullName evidence="2">Uncharacterized protein</fullName>
    </submittedName>
</protein>
<organism evidence="2 4">
    <name type="scientific">Leptospira noguchii serovar Panama str. CZ214</name>
    <dbReference type="NCBI Taxonomy" id="1001595"/>
    <lineage>
        <taxon>Bacteria</taxon>
        <taxon>Pseudomonadati</taxon>
        <taxon>Spirochaetota</taxon>
        <taxon>Spirochaetia</taxon>
        <taxon>Leptospirales</taxon>
        <taxon>Leptospiraceae</taxon>
        <taxon>Leptospira</taxon>
    </lineage>
</organism>
<evidence type="ECO:0000313" key="3">
    <source>
        <dbReference type="EMBL" id="EQA72473.1"/>
    </source>
</evidence>
<dbReference type="EMBL" id="AKWY02000016">
    <property type="protein sequence ID" value="EQA72473.1"/>
    <property type="molecule type" value="Genomic_DNA"/>
</dbReference>
<name>T0FGH9_9LEPT</name>